<dbReference type="AlphaFoldDB" id="A0A2W1BM65"/>
<name>A0A2W1BM65_HELAM</name>
<reference evidence="2 3" key="1">
    <citation type="journal article" date="2017" name="BMC Biol.">
        <title>Genomic innovations, transcriptional plasticity and gene loss underlying the evolution and divergence of two highly polyphagous and invasive Helicoverpa pest species.</title>
        <authorList>
            <person name="Pearce S.L."/>
            <person name="Clarke D.F."/>
            <person name="East P.D."/>
            <person name="Elfekih S."/>
            <person name="Gordon K.H."/>
            <person name="Jermiin L.S."/>
            <person name="McGaughran A."/>
            <person name="Oakeshott J.G."/>
            <person name="Papanikolaou A."/>
            <person name="Perera O.P."/>
            <person name="Rane R.V."/>
            <person name="Richards S."/>
            <person name="Tay W.T."/>
            <person name="Walsh T.K."/>
            <person name="Anderson A."/>
            <person name="Anderson C.J."/>
            <person name="Asgari S."/>
            <person name="Board P.G."/>
            <person name="Bretschneider A."/>
            <person name="Campbell P.M."/>
            <person name="Chertemps T."/>
            <person name="Christeller J.T."/>
            <person name="Coppin C.W."/>
            <person name="Downes S.J."/>
            <person name="Duan G."/>
            <person name="Farnsworth C.A."/>
            <person name="Good R.T."/>
            <person name="Han L.B."/>
            <person name="Han Y.C."/>
            <person name="Hatje K."/>
            <person name="Horne I."/>
            <person name="Huang Y.P."/>
            <person name="Hughes D.S."/>
            <person name="Jacquin-Joly E."/>
            <person name="James W."/>
            <person name="Jhangiani S."/>
            <person name="Kollmar M."/>
            <person name="Kuwar S.S."/>
            <person name="Li S."/>
            <person name="Liu N.Y."/>
            <person name="Maibeche M.T."/>
            <person name="Miller J.R."/>
            <person name="Montagne N."/>
            <person name="Perry T."/>
            <person name="Qu J."/>
            <person name="Song S.V."/>
            <person name="Sutton G.G."/>
            <person name="Vogel H."/>
            <person name="Walenz B.P."/>
            <person name="Xu W."/>
            <person name="Zhang H.J."/>
            <person name="Zou Z."/>
            <person name="Batterham P."/>
            <person name="Edwards O.R."/>
            <person name="Feyereisen R."/>
            <person name="Gibbs R.A."/>
            <person name="Heckel D.G."/>
            <person name="McGrath A."/>
            <person name="Robin C."/>
            <person name="Scherer S.E."/>
            <person name="Worley K.C."/>
            <person name="Wu Y.D."/>
        </authorList>
    </citation>
    <scope>NUCLEOTIDE SEQUENCE [LARGE SCALE GENOMIC DNA]</scope>
    <source>
        <strain evidence="2">Harm_GR_Male_#8</strain>
        <tissue evidence="2">Whole organism</tissue>
    </source>
</reference>
<dbReference type="EMBL" id="KZ150156">
    <property type="protein sequence ID" value="PZC72773.1"/>
    <property type="molecule type" value="Genomic_DNA"/>
</dbReference>
<evidence type="ECO:0000313" key="2">
    <source>
        <dbReference type="EMBL" id="PZC72773.1"/>
    </source>
</evidence>
<dbReference type="Proteomes" id="UP000249218">
    <property type="component" value="Unassembled WGS sequence"/>
</dbReference>
<sequence length="82" mass="9261">MRDPLLKRGPLQRGEQVPLPSGSGRQPLRGGAAGRRLHVPRRVLRRRSHLPPRPLCGRRVCVRAWLEGALVSSVYGIIRRVR</sequence>
<feature type="region of interest" description="Disordered" evidence="1">
    <location>
        <begin position="1"/>
        <end position="52"/>
    </location>
</feature>
<accession>A0A2W1BM65</accession>
<proteinExistence type="predicted"/>
<evidence type="ECO:0000256" key="1">
    <source>
        <dbReference type="SAM" id="MobiDB-lite"/>
    </source>
</evidence>
<gene>
    <name evidence="2" type="primary">HaOG210588</name>
    <name evidence="2" type="ORF">B5X24_HaOG210588</name>
</gene>
<evidence type="ECO:0000313" key="3">
    <source>
        <dbReference type="Proteomes" id="UP000249218"/>
    </source>
</evidence>
<keyword evidence="3" id="KW-1185">Reference proteome</keyword>
<protein>
    <submittedName>
        <fullName evidence="2">Uncharacterized protein</fullName>
    </submittedName>
</protein>
<feature type="compositionally biased region" description="Basic residues" evidence="1">
    <location>
        <begin position="35"/>
        <end position="50"/>
    </location>
</feature>
<organism evidence="2 3">
    <name type="scientific">Helicoverpa armigera</name>
    <name type="common">Cotton bollworm</name>
    <name type="synonym">Heliothis armigera</name>
    <dbReference type="NCBI Taxonomy" id="29058"/>
    <lineage>
        <taxon>Eukaryota</taxon>
        <taxon>Metazoa</taxon>
        <taxon>Ecdysozoa</taxon>
        <taxon>Arthropoda</taxon>
        <taxon>Hexapoda</taxon>
        <taxon>Insecta</taxon>
        <taxon>Pterygota</taxon>
        <taxon>Neoptera</taxon>
        <taxon>Endopterygota</taxon>
        <taxon>Lepidoptera</taxon>
        <taxon>Glossata</taxon>
        <taxon>Ditrysia</taxon>
        <taxon>Noctuoidea</taxon>
        <taxon>Noctuidae</taxon>
        <taxon>Heliothinae</taxon>
        <taxon>Helicoverpa</taxon>
    </lineage>
</organism>